<dbReference type="InterPro" id="IPR007260">
    <property type="entry name" value="NanE"/>
</dbReference>
<dbReference type="EMBL" id="JBBMFE010000016">
    <property type="protein sequence ID" value="MEQ2473639.1"/>
    <property type="molecule type" value="Genomic_DNA"/>
</dbReference>
<proteinExistence type="inferred from homology"/>
<dbReference type="InterPro" id="IPR011060">
    <property type="entry name" value="RibuloseP-bd_barrel"/>
</dbReference>
<keyword evidence="9" id="KW-1185">Reference proteome</keyword>
<evidence type="ECO:0000256" key="6">
    <source>
        <dbReference type="ARBA" id="ARBA00023277"/>
    </source>
</evidence>
<evidence type="ECO:0000256" key="5">
    <source>
        <dbReference type="ARBA" id="ARBA00023235"/>
    </source>
</evidence>
<name>A0ABV1FKR1_9FIRM</name>
<dbReference type="InterPro" id="IPR013785">
    <property type="entry name" value="Aldolase_TIM"/>
</dbReference>
<sequence>MNQRGKDVLEKIKGKLIVSCQARVGWPMYGADIMAAFAAAAEQGGAAGIRATGVDNITRIREKVHLPIIGINKQFSDEYEVYITPTYQSAADILETGAEIIALDATPRRRPGGETPEEILRQIREHYPDALVMGEISTLEEAERIIPMGFDLISTTLSGYTRESQEVKAVNLDLIRQIHAITDIPIIAEGKIRCEQEAVEALKAGAHAVVVGTSITRPEIITERYVEAIREVED</sequence>
<dbReference type="HAMAP" id="MF_01235">
    <property type="entry name" value="ManNAc6P_epimer"/>
    <property type="match status" value="1"/>
</dbReference>
<dbReference type="EC" id="5.1.3.9" evidence="7"/>
<comment type="similarity">
    <text evidence="4 7">Belongs to the NanE family.</text>
</comment>
<evidence type="ECO:0000256" key="7">
    <source>
        <dbReference type="HAMAP-Rule" id="MF_01235"/>
    </source>
</evidence>
<organism evidence="8 9">
    <name type="scientific">Laedolimicola intestinihominis</name>
    <dbReference type="NCBI Taxonomy" id="3133166"/>
    <lineage>
        <taxon>Bacteria</taxon>
        <taxon>Bacillati</taxon>
        <taxon>Bacillota</taxon>
        <taxon>Clostridia</taxon>
        <taxon>Lachnospirales</taxon>
        <taxon>Lachnospiraceae</taxon>
        <taxon>Laedolimicola</taxon>
    </lineage>
</organism>
<keyword evidence="5 7" id="KW-0413">Isomerase</keyword>
<keyword evidence="6 7" id="KW-0119">Carbohydrate metabolism</keyword>
<protein>
    <recommendedName>
        <fullName evidence="7">Putative N-acetylmannosamine-6-phosphate 2-epimerase</fullName>
        <ecNumber evidence="7">5.1.3.9</ecNumber>
    </recommendedName>
    <alternativeName>
        <fullName evidence="7">ManNAc-6-P epimerase</fullName>
    </alternativeName>
</protein>
<dbReference type="SUPFAM" id="SSF51366">
    <property type="entry name" value="Ribulose-phoshate binding barrel"/>
    <property type="match status" value="1"/>
</dbReference>
<dbReference type="RefSeq" id="WP_349165235.1">
    <property type="nucleotide sequence ID" value="NZ_JBBMFE010000016.1"/>
</dbReference>
<dbReference type="NCBIfam" id="NF002231">
    <property type="entry name" value="PRK01130.1"/>
    <property type="match status" value="1"/>
</dbReference>
<evidence type="ECO:0000256" key="4">
    <source>
        <dbReference type="ARBA" id="ARBA00007439"/>
    </source>
</evidence>
<evidence type="ECO:0000313" key="8">
    <source>
        <dbReference type="EMBL" id="MEQ2473639.1"/>
    </source>
</evidence>
<reference evidence="8 9" key="1">
    <citation type="submission" date="2024-03" db="EMBL/GenBank/DDBJ databases">
        <title>Human intestinal bacterial collection.</title>
        <authorList>
            <person name="Pauvert C."/>
            <person name="Hitch T.C.A."/>
            <person name="Clavel T."/>
        </authorList>
    </citation>
    <scope>NUCLEOTIDE SEQUENCE [LARGE SCALE GENOMIC DNA]</scope>
    <source>
        <strain evidence="8 9">CLA-AA-H132</strain>
    </source>
</reference>
<evidence type="ECO:0000256" key="2">
    <source>
        <dbReference type="ARBA" id="ARBA00002147"/>
    </source>
</evidence>
<comment type="caution">
    <text evidence="8">The sequence shown here is derived from an EMBL/GenBank/DDBJ whole genome shotgun (WGS) entry which is preliminary data.</text>
</comment>
<dbReference type="PANTHER" id="PTHR36204:SF1">
    <property type="entry name" value="N-ACETYLMANNOSAMINE-6-PHOSPHATE 2-EPIMERASE-RELATED"/>
    <property type="match status" value="1"/>
</dbReference>
<dbReference type="Pfam" id="PF04131">
    <property type="entry name" value="NanE"/>
    <property type="match status" value="1"/>
</dbReference>
<comment type="function">
    <text evidence="2 7">Converts N-acetylmannosamine-6-phosphate (ManNAc-6-P) to N-acetylglucosamine-6-phosphate (GlcNAc-6-P).</text>
</comment>
<dbReference type="GO" id="GO:0047465">
    <property type="term" value="F:N-acylglucosamine-6-phosphate 2-epimerase activity"/>
    <property type="evidence" value="ECO:0007669"/>
    <property type="project" value="UniProtKB-EC"/>
</dbReference>
<dbReference type="Gene3D" id="3.20.20.70">
    <property type="entry name" value="Aldolase class I"/>
    <property type="match status" value="1"/>
</dbReference>
<dbReference type="Proteomes" id="UP001438008">
    <property type="component" value="Unassembled WGS sequence"/>
</dbReference>
<evidence type="ECO:0000313" key="9">
    <source>
        <dbReference type="Proteomes" id="UP001438008"/>
    </source>
</evidence>
<comment type="catalytic activity">
    <reaction evidence="1 7">
        <text>an N-acyl-D-glucosamine 6-phosphate = an N-acyl-D-mannosamine 6-phosphate</text>
        <dbReference type="Rhea" id="RHEA:23932"/>
        <dbReference type="ChEBI" id="CHEBI:57599"/>
        <dbReference type="ChEBI" id="CHEBI:57666"/>
        <dbReference type="EC" id="5.1.3.9"/>
    </reaction>
</comment>
<accession>A0ABV1FKR1</accession>
<evidence type="ECO:0000256" key="1">
    <source>
        <dbReference type="ARBA" id="ARBA00000056"/>
    </source>
</evidence>
<dbReference type="PANTHER" id="PTHR36204">
    <property type="entry name" value="N-ACETYLMANNOSAMINE-6-PHOSPHATE 2-EPIMERASE-RELATED"/>
    <property type="match status" value="1"/>
</dbReference>
<gene>
    <name evidence="7" type="primary">nanE</name>
    <name evidence="8" type="ORF">WMO29_14245</name>
</gene>
<comment type="pathway">
    <text evidence="3 7">Amino-sugar metabolism; N-acetylneuraminate degradation; D-fructose 6-phosphate from N-acetylneuraminate: step 3/5.</text>
</comment>
<evidence type="ECO:0000256" key="3">
    <source>
        <dbReference type="ARBA" id="ARBA00005081"/>
    </source>
</evidence>